<dbReference type="AlphaFoldDB" id="A0A8C8A409"/>
<dbReference type="FunFam" id="3.30.70.600:FF:000005">
    <property type="entry name" value="28S ribosomal protein S10, mitochondrial"/>
    <property type="match status" value="1"/>
</dbReference>
<evidence type="ECO:0000256" key="7">
    <source>
        <dbReference type="ARBA" id="ARBA00035544"/>
    </source>
</evidence>
<dbReference type="GO" id="GO:0005763">
    <property type="term" value="C:mitochondrial small ribosomal subunit"/>
    <property type="evidence" value="ECO:0007669"/>
    <property type="project" value="InterPro"/>
</dbReference>
<feature type="domain" description="Small ribosomal subunit protein uS10" evidence="9">
    <location>
        <begin position="145"/>
        <end position="242"/>
    </location>
</feature>
<dbReference type="SUPFAM" id="SSF54999">
    <property type="entry name" value="Ribosomal protein S10"/>
    <property type="match status" value="1"/>
</dbReference>
<evidence type="ECO:0000256" key="8">
    <source>
        <dbReference type="SAM" id="MobiDB-lite"/>
    </source>
</evidence>
<feature type="region of interest" description="Disordered" evidence="8">
    <location>
        <begin position="1"/>
        <end position="50"/>
    </location>
</feature>
<dbReference type="InterPro" id="IPR001848">
    <property type="entry name" value="Ribosomal_uS10"/>
</dbReference>
<evidence type="ECO:0000256" key="4">
    <source>
        <dbReference type="ARBA" id="ARBA00023128"/>
    </source>
</evidence>
<proteinExistence type="inferred from homology"/>
<keyword evidence="5" id="KW-0687">Ribonucleoprotein</keyword>
<dbReference type="GO" id="GO:0006412">
    <property type="term" value="P:translation"/>
    <property type="evidence" value="ECO:0007669"/>
    <property type="project" value="InterPro"/>
</dbReference>
<feature type="compositionally biased region" description="Pro residues" evidence="8">
    <location>
        <begin position="22"/>
        <end position="31"/>
    </location>
</feature>
<evidence type="ECO:0000256" key="3">
    <source>
        <dbReference type="ARBA" id="ARBA00022980"/>
    </source>
</evidence>
<keyword evidence="3" id="KW-0689">Ribosomal protein</keyword>
<dbReference type="InterPro" id="IPR036838">
    <property type="entry name" value="Ribosomal_uS10_dom_sf"/>
</dbReference>
<keyword evidence="4" id="KW-0496">Mitochondrion</keyword>
<comment type="similarity">
    <text evidence="2">Belongs to the universal ribosomal protein uS10 family.</text>
</comment>
<dbReference type="PANTHER" id="PTHR13334">
    <property type="entry name" value="MITOCHONDRIAL 28S RIBOSOMAL PROTEIN S10"/>
    <property type="match status" value="1"/>
</dbReference>
<dbReference type="PANTHER" id="PTHR13334:SF4">
    <property type="entry name" value="SMALL RIBOSOMAL SUBUNIT PROTEIN US10M"/>
    <property type="match status" value="1"/>
</dbReference>
<evidence type="ECO:0000256" key="1">
    <source>
        <dbReference type="ARBA" id="ARBA00004173"/>
    </source>
</evidence>
<dbReference type="Ensembl" id="ENSOSUT00000000110.1">
    <property type="protein sequence ID" value="ENSOSUP00000000107.1"/>
    <property type="gene ID" value="ENSOSUG00000000096.1"/>
</dbReference>
<name>A0A8C8A409_9STRI</name>
<organism evidence="10 11">
    <name type="scientific">Otus sunia</name>
    <name type="common">Oriental scops-owl</name>
    <dbReference type="NCBI Taxonomy" id="257818"/>
    <lineage>
        <taxon>Eukaryota</taxon>
        <taxon>Metazoa</taxon>
        <taxon>Chordata</taxon>
        <taxon>Craniata</taxon>
        <taxon>Vertebrata</taxon>
        <taxon>Euteleostomi</taxon>
        <taxon>Archelosauria</taxon>
        <taxon>Archosauria</taxon>
        <taxon>Dinosauria</taxon>
        <taxon>Saurischia</taxon>
        <taxon>Theropoda</taxon>
        <taxon>Coelurosauria</taxon>
        <taxon>Aves</taxon>
        <taxon>Neognathae</taxon>
        <taxon>Neoaves</taxon>
        <taxon>Telluraves</taxon>
        <taxon>Strigiformes</taxon>
        <taxon>Strigidae</taxon>
        <taxon>Otus</taxon>
    </lineage>
</organism>
<reference evidence="10" key="2">
    <citation type="submission" date="2025-09" db="UniProtKB">
        <authorList>
            <consortium name="Ensembl"/>
        </authorList>
    </citation>
    <scope>IDENTIFICATION</scope>
</reference>
<evidence type="ECO:0000313" key="10">
    <source>
        <dbReference type="Ensembl" id="ENSOSUP00000000107.1"/>
    </source>
</evidence>
<dbReference type="Gene3D" id="3.30.70.600">
    <property type="entry name" value="Ribosomal protein S10 domain"/>
    <property type="match status" value="1"/>
</dbReference>
<comment type="subcellular location">
    <subcellularLocation>
        <location evidence="1">Mitochondrion</location>
    </subcellularLocation>
</comment>
<dbReference type="Proteomes" id="UP000694552">
    <property type="component" value="Unplaced"/>
</dbReference>
<dbReference type="Pfam" id="PF00338">
    <property type="entry name" value="Ribosomal_S10"/>
    <property type="match status" value="1"/>
</dbReference>
<evidence type="ECO:0000259" key="9">
    <source>
        <dbReference type="SMART" id="SM01403"/>
    </source>
</evidence>
<evidence type="ECO:0000256" key="6">
    <source>
        <dbReference type="ARBA" id="ARBA00035261"/>
    </source>
</evidence>
<dbReference type="HAMAP" id="MF_00508">
    <property type="entry name" value="Ribosomal_uS10"/>
    <property type="match status" value="1"/>
</dbReference>
<keyword evidence="11" id="KW-1185">Reference proteome</keyword>
<dbReference type="InterPro" id="IPR027486">
    <property type="entry name" value="Ribosomal_uS10_dom"/>
</dbReference>
<evidence type="ECO:0000256" key="5">
    <source>
        <dbReference type="ARBA" id="ARBA00023274"/>
    </source>
</evidence>
<protein>
    <recommendedName>
        <fullName evidence="6">Small ribosomal subunit protein uS10m</fullName>
    </recommendedName>
    <alternativeName>
        <fullName evidence="7">28S ribosomal protein S10, mitochondrial</fullName>
    </alternativeName>
</protein>
<dbReference type="InterPro" id="IPR040055">
    <property type="entry name" value="Ribosomal_uS10m"/>
</dbReference>
<dbReference type="GO" id="GO:0003735">
    <property type="term" value="F:structural constituent of ribosome"/>
    <property type="evidence" value="ECO:0007669"/>
    <property type="project" value="InterPro"/>
</dbReference>
<sequence length="271" mass="30620">MAPSGAIRAPNSSPHPRSRPYPTVPQCPPPHRGYSLRHGGEGALRSPEGRRRADEAALLLPGRARWSAGWGGDKMAAGWLWRRLCQGSAFSVNYASRILQKQCFFPTTDLMGARLTGSHVDTQEPKTNPLVSISDEPETLYKRLSLLVKGHDKAVLDSYEYFAVLAAEELGISVEKVYKPPKTIERLTLLKSVHIYKKHRVQYEMRTHYVCLELKYLTSSTAAVYLEYVQRNLPEGVAMEVKKTKIEKIPEHIREPIWDTLPQVEETEVKS</sequence>
<reference evidence="10" key="1">
    <citation type="submission" date="2025-08" db="UniProtKB">
        <authorList>
            <consortium name="Ensembl"/>
        </authorList>
    </citation>
    <scope>IDENTIFICATION</scope>
</reference>
<evidence type="ECO:0000313" key="11">
    <source>
        <dbReference type="Proteomes" id="UP000694552"/>
    </source>
</evidence>
<dbReference type="SMART" id="SM01403">
    <property type="entry name" value="Ribosomal_S10"/>
    <property type="match status" value="1"/>
</dbReference>
<accession>A0A8C8A409</accession>
<evidence type="ECO:0000256" key="2">
    <source>
        <dbReference type="ARBA" id="ARBA00007102"/>
    </source>
</evidence>